<dbReference type="Proteomes" id="UP000789405">
    <property type="component" value="Unassembled WGS sequence"/>
</dbReference>
<sequence length="191" mass="21834">NKHIYDDKDTGLEELYSVCSRFVFETYVKQQRDLVRSGEYGILKCDNNIYEVVKIDDKTYKTYIVHIATPSTCTYLPILAYATYSRTGQIPQLAIQIFKNLPEYHHDNLLNLIQNTSKQILENGKVKRKRGYPSSNRHIRGADETVTKKAKNLGTNSTAVAYFNGVKLDPYISQNAVLQTQPYSIGQTQTK</sequence>
<feature type="non-terminal residue" evidence="1">
    <location>
        <position position="191"/>
    </location>
</feature>
<keyword evidence="2" id="KW-1185">Reference proteome</keyword>
<gene>
    <name evidence="1" type="ORF">DERYTH_LOCUS7029</name>
</gene>
<comment type="caution">
    <text evidence="1">The sequence shown here is derived from an EMBL/GenBank/DDBJ whole genome shotgun (WGS) entry which is preliminary data.</text>
</comment>
<name>A0A9N9G8B5_9GLOM</name>
<organism evidence="1 2">
    <name type="scientific">Dentiscutata erythropus</name>
    <dbReference type="NCBI Taxonomy" id="1348616"/>
    <lineage>
        <taxon>Eukaryota</taxon>
        <taxon>Fungi</taxon>
        <taxon>Fungi incertae sedis</taxon>
        <taxon>Mucoromycota</taxon>
        <taxon>Glomeromycotina</taxon>
        <taxon>Glomeromycetes</taxon>
        <taxon>Diversisporales</taxon>
        <taxon>Gigasporaceae</taxon>
        <taxon>Dentiscutata</taxon>
    </lineage>
</organism>
<dbReference type="EMBL" id="CAJVPY010003310">
    <property type="protein sequence ID" value="CAG8588194.1"/>
    <property type="molecule type" value="Genomic_DNA"/>
</dbReference>
<proteinExistence type="predicted"/>
<evidence type="ECO:0000313" key="1">
    <source>
        <dbReference type="EMBL" id="CAG8588194.1"/>
    </source>
</evidence>
<reference evidence="1" key="1">
    <citation type="submission" date="2021-06" db="EMBL/GenBank/DDBJ databases">
        <authorList>
            <person name="Kallberg Y."/>
            <person name="Tangrot J."/>
            <person name="Rosling A."/>
        </authorList>
    </citation>
    <scope>NUCLEOTIDE SEQUENCE</scope>
    <source>
        <strain evidence="1">MA453B</strain>
    </source>
</reference>
<evidence type="ECO:0000313" key="2">
    <source>
        <dbReference type="Proteomes" id="UP000789405"/>
    </source>
</evidence>
<protein>
    <submittedName>
        <fullName evidence="1">17259_t:CDS:1</fullName>
    </submittedName>
</protein>
<dbReference type="AlphaFoldDB" id="A0A9N9G8B5"/>
<accession>A0A9N9G8B5</accession>